<dbReference type="Proteomes" id="UP000023152">
    <property type="component" value="Unassembled WGS sequence"/>
</dbReference>
<sequence>MAEHEKVGTNSTIEFTTEDREAEGLTTGKDKKDPGIAEDEKKVEVEETEKGRKKKKEKEEEVPNYGGLRRVGKEFGWTYIWSWCLAVVSSAGNGCTLPLFGTLFREMINSLVYAKHKQKASIRV</sequence>
<comment type="caution">
    <text evidence="2">The sequence shown here is derived from an EMBL/GenBank/DDBJ whole genome shotgun (WGS) entry which is preliminary data.</text>
</comment>
<keyword evidence="3" id="KW-1185">Reference proteome</keyword>
<protein>
    <submittedName>
        <fullName evidence="2">Uncharacterized protein</fullName>
    </submittedName>
</protein>
<name>X6M6T3_RETFI</name>
<organism evidence="2 3">
    <name type="scientific">Reticulomyxa filosa</name>
    <dbReference type="NCBI Taxonomy" id="46433"/>
    <lineage>
        <taxon>Eukaryota</taxon>
        <taxon>Sar</taxon>
        <taxon>Rhizaria</taxon>
        <taxon>Retaria</taxon>
        <taxon>Foraminifera</taxon>
        <taxon>Monothalamids</taxon>
        <taxon>Reticulomyxidae</taxon>
        <taxon>Reticulomyxa</taxon>
    </lineage>
</organism>
<feature type="region of interest" description="Disordered" evidence="1">
    <location>
        <begin position="1"/>
        <end position="63"/>
    </location>
</feature>
<evidence type="ECO:0000256" key="1">
    <source>
        <dbReference type="SAM" id="MobiDB-lite"/>
    </source>
</evidence>
<evidence type="ECO:0000313" key="3">
    <source>
        <dbReference type="Proteomes" id="UP000023152"/>
    </source>
</evidence>
<feature type="compositionally biased region" description="Basic and acidic residues" evidence="1">
    <location>
        <begin position="17"/>
        <end position="50"/>
    </location>
</feature>
<reference evidence="2 3" key="1">
    <citation type="journal article" date="2013" name="Curr. Biol.">
        <title>The Genome of the Foraminiferan Reticulomyxa filosa.</title>
        <authorList>
            <person name="Glockner G."/>
            <person name="Hulsmann N."/>
            <person name="Schleicher M."/>
            <person name="Noegel A.A."/>
            <person name="Eichinger L."/>
            <person name="Gallinger C."/>
            <person name="Pawlowski J."/>
            <person name="Sierra R."/>
            <person name="Euteneuer U."/>
            <person name="Pillet L."/>
            <person name="Moustafa A."/>
            <person name="Platzer M."/>
            <person name="Groth M."/>
            <person name="Szafranski K."/>
            <person name="Schliwa M."/>
        </authorList>
    </citation>
    <scope>NUCLEOTIDE SEQUENCE [LARGE SCALE GENOMIC DNA]</scope>
</reference>
<proteinExistence type="predicted"/>
<dbReference type="EMBL" id="ASPP01023942">
    <property type="protein sequence ID" value="ETO09703.1"/>
    <property type="molecule type" value="Genomic_DNA"/>
</dbReference>
<evidence type="ECO:0000313" key="2">
    <source>
        <dbReference type="EMBL" id="ETO09703.1"/>
    </source>
</evidence>
<feature type="non-terminal residue" evidence="2">
    <location>
        <position position="124"/>
    </location>
</feature>
<accession>X6M6T3</accession>
<gene>
    <name evidence="2" type="ORF">RFI_27673</name>
</gene>
<dbReference type="AlphaFoldDB" id="X6M6T3"/>